<proteinExistence type="predicted"/>
<dbReference type="Proteomes" id="UP000664940">
    <property type="component" value="Unassembled WGS sequence"/>
</dbReference>
<evidence type="ECO:0000313" key="2">
    <source>
        <dbReference type="Proteomes" id="UP000664940"/>
    </source>
</evidence>
<comment type="caution">
    <text evidence="1">The sequence shown here is derived from an EMBL/GenBank/DDBJ whole genome shotgun (WGS) entry which is preliminary data.</text>
</comment>
<accession>A0A834BHV2</accession>
<gene>
    <name evidence="1" type="ORF">HJG60_007986</name>
</gene>
<dbReference type="EMBL" id="JABVXQ010000001">
    <property type="protein sequence ID" value="KAF6131085.1"/>
    <property type="molecule type" value="Genomic_DNA"/>
</dbReference>
<name>A0A834BHV2_9CHIR</name>
<reference evidence="1 2" key="1">
    <citation type="journal article" date="2020" name="Nature">
        <title>Six reference-quality genomes reveal evolution of bat adaptations.</title>
        <authorList>
            <person name="Jebb D."/>
            <person name="Huang Z."/>
            <person name="Pippel M."/>
            <person name="Hughes G.M."/>
            <person name="Lavrichenko K."/>
            <person name="Devanna P."/>
            <person name="Winkler S."/>
            <person name="Jermiin L.S."/>
            <person name="Skirmuntt E.C."/>
            <person name="Katzourakis A."/>
            <person name="Burkitt-Gray L."/>
            <person name="Ray D.A."/>
            <person name="Sullivan K.A.M."/>
            <person name="Roscito J.G."/>
            <person name="Kirilenko B.M."/>
            <person name="Davalos L.M."/>
            <person name="Corthals A.P."/>
            <person name="Power M.L."/>
            <person name="Jones G."/>
            <person name="Ransome R.D."/>
            <person name="Dechmann D.K.N."/>
            <person name="Locatelli A.G."/>
            <person name="Puechmaille S.J."/>
            <person name="Fedrigo O."/>
            <person name="Jarvis E.D."/>
            <person name="Hiller M."/>
            <person name="Vernes S.C."/>
            <person name="Myers E.W."/>
            <person name="Teeling E.C."/>
        </authorList>
    </citation>
    <scope>NUCLEOTIDE SEQUENCE [LARGE SCALE GENOMIC DNA]</scope>
    <source>
        <strain evidence="1">Bat1K_MPI-CBG_1</strain>
    </source>
</reference>
<dbReference type="AlphaFoldDB" id="A0A834BHV2"/>
<sequence>MLMLSNRRERQSQFFCCCPGKTTKIMILQRRGQKCQLPDALMSVQLIPAFMHMYHCDSVKPMQCQRGALVYRAWTALESYGSCPFALLVEAACPPRPQRLWSGALSWQARTHSEHKRTVNRS</sequence>
<evidence type="ECO:0000313" key="1">
    <source>
        <dbReference type="EMBL" id="KAF6131085.1"/>
    </source>
</evidence>
<organism evidence="1 2">
    <name type="scientific">Phyllostomus discolor</name>
    <name type="common">pale spear-nosed bat</name>
    <dbReference type="NCBI Taxonomy" id="89673"/>
    <lineage>
        <taxon>Eukaryota</taxon>
        <taxon>Metazoa</taxon>
        <taxon>Chordata</taxon>
        <taxon>Craniata</taxon>
        <taxon>Vertebrata</taxon>
        <taxon>Euteleostomi</taxon>
        <taxon>Mammalia</taxon>
        <taxon>Eutheria</taxon>
        <taxon>Laurasiatheria</taxon>
        <taxon>Chiroptera</taxon>
        <taxon>Yangochiroptera</taxon>
        <taxon>Phyllostomidae</taxon>
        <taxon>Phyllostominae</taxon>
        <taxon>Phyllostomus</taxon>
    </lineage>
</organism>
<protein>
    <submittedName>
        <fullName evidence="1">Uncharacterized protein</fullName>
    </submittedName>
</protein>